<evidence type="ECO:0000256" key="1">
    <source>
        <dbReference type="SAM" id="MobiDB-lite"/>
    </source>
</evidence>
<accession>A0A6H5HTV9</accession>
<dbReference type="Proteomes" id="UP000479000">
    <property type="component" value="Unassembled WGS sequence"/>
</dbReference>
<dbReference type="AlphaFoldDB" id="A0A6H5HTV9"/>
<sequence length="72" mass="7763">MVEAKSCLHRTEPIIGIPVDYWYSSRGSAQIASAPQQPVLMGGEKFVSVGGNAKLSDLDQQTGRGTSQRIRS</sequence>
<organism evidence="2 3">
    <name type="scientific">Nesidiocoris tenuis</name>
    <dbReference type="NCBI Taxonomy" id="355587"/>
    <lineage>
        <taxon>Eukaryota</taxon>
        <taxon>Metazoa</taxon>
        <taxon>Ecdysozoa</taxon>
        <taxon>Arthropoda</taxon>
        <taxon>Hexapoda</taxon>
        <taxon>Insecta</taxon>
        <taxon>Pterygota</taxon>
        <taxon>Neoptera</taxon>
        <taxon>Paraneoptera</taxon>
        <taxon>Hemiptera</taxon>
        <taxon>Heteroptera</taxon>
        <taxon>Panheteroptera</taxon>
        <taxon>Cimicomorpha</taxon>
        <taxon>Miridae</taxon>
        <taxon>Dicyphina</taxon>
        <taxon>Nesidiocoris</taxon>
    </lineage>
</organism>
<keyword evidence="3" id="KW-1185">Reference proteome</keyword>
<evidence type="ECO:0000313" key="3">
    <source>
        <dbReference type="Proteomes" id="UP000479000"/>
    </source>
</evidence>
<feature type="compositionally biased region" description="Polar residues" evidence="1">
    <location>
        <begin position="58"/>
        <end position="72"/>
    </location>
</feature>
<proteinExistence type="predicted"/>
<feature type="non-terminal residue" evidence="2">
    <location>
        <position position="72"/>
    </location>
</feature>
<name>A0A6H5HTV9_9HEMI</name>
<feature type="region of interest" description="Disordered" evidence="1">
    <location>
        <begin position="53"/>
        <end position="72"/>
    </location>
</feature>
<gene>
    <name evidence="2" type="ORF">NTEN_LOCUS23772</name>
</gene>
<evidence type="ECO:0000313" key="2">
    <source>
        <dbReference type="EMBL" id="CAB0020172.1"/>
    </source>
</evidence>
<protein>
    <submittedName>
        <fullName evidence="2">Uncharacterized protein</fullName>
    </submittedName>
</protein>
<dbReference type="EMBL" id="CADCXU010035078">
    <property type="protein sequence ID" value="CAB0020172.1"/>
    <property type="molecule type" value="Genomic_DNA"/>
</dbReference>
<reference evidence="2 3" key="1">
    <citation type="submission" date="2020-02" db="EMBL/GenBank/DDBJ databases">
        <authorList>
            <person name="Ferguson B K."/>
        </authorList>
    </citation>
    <scope>NUCLEOTIDE SEQUENCE [LARGE SCALE GENOMIC DNA]</scope>
</reference>